<dbReference type="PANTHER" id="PTHR47990">
    <property type="entry name" value="2-OXOGLUTARATE (2OG) AND FE(II)-DEPENDENT OXYGENASE SUPERFAMILY PROTEIN-RELATED"/>
    <property type="match status" value="1"/>
</dbReference>
<protein>
    <submittedName>
        <fullName evidence="5">Isopenicillin N synthase family oxygenase</fullName>
    </submittedName>
</protein>
<dbReference type="Proteomes" id="UP001521150">
    <property type="component" value="Unassembled WGS sequence"/>
</dbReference>
<name>A0ABS8ZEG7_9PSEU</name>
<evidence type="ECO:0000256" key="3">
    <source>
        <dbReference type="RuleBase" id="RU003682"/>
    </source>
</evidence>
<dbReference type="SUPFAM" id="SSF51197">
    <property type="entry name" value="Clavaminate synthase-like"/>
    <property type="match status" value="1"/>
</dbReference>
<dbReference type="InterPro" id="IPR050231">
    <property type="entry name" value="Iron_ascorbate_oxido_reductase"/>
</dbReference>
<comment type="caution">
    <text evidence="5">The sequence shown here is derived from an EMBL/GenBank/DDBJ whole genome shotgun (WGS) entry which is preliminary data.</text>
</comment>
<dbReference type="InterPro" id="IPR027443">
    <property type="entry name" value="IPNS-like_sf"/>
</dbReference>
<proteinExistence type="inferred from homology"/>
<reference evidence="5 6" key="1">
    <citation type="submission" date="2021-12" db="EMBL/GenBank/DDBJ databases">
        <title>Genome sequence of Kibdelosporangium philippinense ATCC 49844.</title>
        <authorList>
            <person name="Fedorov E.A."/>
            <person name="Omeragic M."/>
            <person name="Shalygina K.F."/>
            <person name="Maclea K.S."/>
        </authorList>
    </citation>
    <scope>NUCLEOTIDE SEQUENCE [LARGE SCALE GENOMIC DNA]</scope>
    <source>
        <strain evidence="5 6">ATCC 49844</strain>
    </source>
</reference>
<comment type="pathway">
    <text evidence="1">Antibiotic biosynthesis.</text>
</comment>
<dbReference type="Pfam" id="PF03171">
    <property type="entry name" value="2OG-FeII_Oxy"/>
    <property type="match status" value="1"/>
</dbReference>
<evidence type="ECO:0000256" key="1">
    <source>
        <dbReference type="ARBA" id="ARBA00004792"/>
    </source>
</evidence>
<dbReference type="InterPro" id="IPR044861">
    <property type="entry name" value="IPNS-like_FE2OG_OXY"/>
</dbReference>
<accession>A0ABS8ZEG7</accession>
<keyword evidence="3" id="KW-0479">Metal-binding</keyword>
<evidence type="ECO:0000313" key="5">
    <source>
        <dbReference type="EMBL" id="MCE7006196.1"/>
    </source>
</evidence>
<keyword evidence="6" id="KW-1185">Reference proteome</keyword>
<keyword evidence="2" id="KW-0045">Antibiotic biosynthesis</keyword>
<gene>
    <name evidence="5" type="ORF">LWC34_25645</name>
</gene>
<dbReference type="RefSeq" id="WP_233727698.1">
    <property type="nucleotide sequence ID" value="NZ_JAJVCN010000002.1"/>
</dbReference>
<evidence type="ECO:0000256" key="2">
    <source>
        <dbReference type="ARBA" id="ARBA00023194"/>
    </source>
</evidence>
<dbReference type="EMBL" id="JAJVCN010000002">
    <property type="protein sequence ID" value="MCE7006196.1"/>
    <property type="molecule type" value="Genomic_DNA"/>
</dbReference>
<feature type="domain" description="Fe2OG dioxygenase" evidence="4">
    <location>
        <begin position="171"/>
        <end position="281"/>
    </location>
</feature>
<keyword evidence="3" id="KW-0408">Iron</keyword>
<comment type="similarity">
    <text evidence="3">Belongs to the iron/ascorbate-dependent oxidoreductase family.</text>
</comment>
<dbReference type="Gene3D" id="2.60.120.330">
    <property type="entry name" value="B-lactam Antibiotic, Isopenicillin N Synthase, Chain"/>
    <property type="match status" value="1"/>
</dbReference>
<evidence type="ECO:0000259" key="4">
    <source>
        <dbReference type="PROSITE" id="PS51471"/>
    </source>
</evidence>
<dbReference type="InterPro" id="IPR026992">
    <property type="entry name" value="DIOX_N"/>
</dbReference>
<keyword evidence="3" id="KW-0560">Oxidoreductase</keyword>
<sequence>MTVPLIDLEPWFHGSLKDRLKVADQVDRALQDSGFLLITGHGVEKSLRDDTRKQARRFFGLPGETKQRYAVSVGGRGWLPPGVEANAYAEGTETPPDLKESYSVGADSAVGVKEIDDFWFAQNVWPDEVPFLESTAVEYMAKMRQLSDELLTIMAVALRLPENHFIAHTRHPTYTFNINWYPPMSVVGHPDVGQFRIGPHTDFGTVTVLDREAGVGGLQVFTKDGRWENAPYHPDAFTINIGDLMARWTGDRWRSTRHRVLPPHASAPDEDLVSLIFFYETDHDARIKSLGPPIGRTDYPEVIAADYLKEKLDAITVT</sequence>
<dbReference type="PROSITE" id="PS51471">
    <property type="entry name" value="FE2OG_OXY"/>
    <property type="match status" value="1"/>
</dbReference>
<dbReference type="Pfam" id="PF14226">
    <property type="entry name" value="DIOX_N"/>
    <property type="match status" value="1"/>
</dbReference>
<evidence type="ECO:0000313" key="6">
    <source>
        <dbReference type="Proteomes" id="UP001521150"/>
    </source>
</evidence>
<organism evidence="5 6">
    <name type="scientific">Kibdelosporangium philippinense</name>
    <dbReference type="NCBI Taxonomy" id="211113"/>
    <lineage>
        <taxon>Bacteria</taxon>
        <taxon>Bacillati</taxon>
        <taxon>Actinomycetota</taxon>
        <taxon>Actinomycetes</taxon>
        <taxon>Pseudonocardiales</taxon>
        <taxon>Pseudonocardiaceae</taxon>
        <taxon>Kibdelosporangium</taxon>
    </lineage>
</organism>
<dbReference type="InterPro" id="IPR005123">
    <property type="entry name" value="Oxoglu/Fe-dep_dioxygenase_dom"/>
</dbReference>